<dbReference type="STRING" id="1797529.A2570_01535"/>
<keyword evidence="1" id="KW-0812">Transmembrane</keyword>
<reference evidence="2 3" key="1">
    <citation type="journal article" date="2016" name="Nat. Commun.">
        <title>Thousands of microbial genomes shed light on interconnected biogeochemical processes in an aquifer system.</title>
        <authorList>
            <person name="Anantharaman K."/>
            <person name="Brown C.T."/>
            <person name="Hug L.A."/>
            <person name="Sharon I."/>
            <person name="Castelle C.J."/>
            <person name="Probst A.J."/>
            <person name="Thomas B.C."/>
            <person name="Singh A."/>
            <person name="Wilkins M.J."/>
            <person name="Karaoz U."/>
            <person name="Brodie E.L."/>
            <person name="Williams K.H."/>
            <person name="Hubbard S.S."/>
            <person name="Banfield J.F."/>
        </authorList>
    </citation>
    <scope>NUCLEOTIDE SEQUENCE [LARGE SCALE GENOMIC DNA]</scope>
</reference>
<dbReference type="EMBL" id="MHHY01000011">
    <property type="protein sequence ID" value="OGY40068.1"/>
    <property type="molecule type" value="Genomic_DNA"/>
</dbReference>
<evidence type="ECO:0008006" key="4">
    <source>
        <dbReference type="Google" id="ProtNLM"/>
    </source>
</evidence>
<keyword evidence="1" id="KW-1133">Transmembrane helix</keyword>
<feature type="transmembrane region" description="Helical" evidence="1">
    <location>
        <begin position="43"/>
        <end position="61"/>
    </location>
</feature>
<comment type="caution">
    <text evidence="2">The sequence shown here is derived from an EMBL/GenBank/DDBJ whole genome shotgun (WGS) entry which is preliminary data.</text>
</comment>
<dbReference type="Proteomes" id="UP000178570">
    <property type="component" value="Unassembled WGS sequence"/>
</dbReference>
<gene>
    <name evidence="2" type="ORF">A2570_01535</name>
</gene>
<evidence type="ECO:0000313" key="3">
    <source>
        <dbReference type="Proteomes" id="UP000178570"/>
    </source>
</evidence>
<protein>
    <recommendedName>
        <fullName evidence="4">DUF4878 domain-containing protein</fullName>
    </recommendedName>
</protein>
<evidence type="ECO:0000313" key="2">
    <source>
        <dbReference type="EMBL" id="OGY40068.1"/>
    </source>
</evidence>
<keyword evidence="1" id="KW-0472">Membrane</keyword>
<proteinExistence type="predicted"/>
<sequence length="206" mass="23660">MGKKLSTVDSIEKQTENNNVMAREDFKIPVPEKKLKSRFFKSAVILMTVFLLVGGGVHVWSEWLSPGAIEAWKYGLYQKYYVDRYENAMRQDVWGGKTPQETLDLLVAALKQGDIDLASKYFALNTDENSEYYLTRKQWEEGLEKNRQERIINQMIATISQMEISSRQTGSTSSVEYIVKGGDGVVDYSMIFNFNDYSGVWKIESM</sequence>
<name>A0A1G1XJ91_9BACT</name>
<dbReference type="AlphaFoldDB" id="A0A1G1XJ91"/>
<evidence type="ECO:0000256" key="1">
    <source>
        <dbReference type="SAM" id="Phobius"/>
    </source>
</evidence>
<accession>A0A1G1XJ91</accession>
<organism evidence="2 3">
    <name type="scientific">Candidatus Brennerbacteria bacterium RIFOXYD1_FULL_41_16</name>
    <dbReference type="NCBI Taxonomy" id="1797529"/>
    <lineage>
        <taxon>Bacteria</taxon>
        <taxon>Candidatus Brenneribacteriota</taxon>
    </lineage>
</organism>